<feature type="compositionally biased region" description="Acidic residues" evidence="1">
    <location>
        <begin position="136"/>
        <end position="167"/>
    </location>
</feature>
<gene>
    <name evidence="2" type="ORF">AAF712_010169</name>
</gene>
<protein>
    <submittedName>
        <fullName evidence="2">Uncharacterized protein</fullName>
    </submittedName>
</protein>
<reference evidence="2 3" key="1">
    <citation type="submission" date="2024-05" db="EMBL/GenBank/DDBJ databases">
        <title>A draft genome resource for the thread blight pathogen Marasmius tenuissimus strain MS-2.</title>
        <authorList>
            <person name="Yulfo-Soto G.E."/>
            <person name="Baruah I.K."/>
            <person name="Amoako-Attah I."/>
            <person name="Bukari Y."/>
            <person name="Meinhardt L.W."/>
            <person name="Bailey B.A."/>
            <person name="Cohen S.P."/>
        </authorList>
    </citation>
    <scope>NUCLEOTIDE SEQUENCE [LARGE SCALE GENOMIC DNA]</scope>
    <source>
        <strain evidence="2 3">MS-2</strain>
    </source>
</reference>
<dbReference type="Proteomes" id="UP001437256">
    <property type="component" value="Unassembled WGS sequence"/>
</dbReference>
<comment type="caution">
    <text evidence="2">The sequence shown here is derived from an EMBL/GenBank/DDBJ whole genome shotgun (WGS) entry which is preliminary data.</text>
</comment>
<keyword evidence="3" id="KW-1185">Reference proteome</keyword>
<proteinExistence type="predicted"/>
<evidence type="ECO:0000313" key="2">
    <source>
        <dbReference type="EMBL" id="KAL0062948.1"/>
    </source>
</evidence>
<evidence type="ECO:0000313" key="3">
    <source>
        <dbReference type="Proteomes" id="UP001437256"/>
    </source>
</evidence>
<organism evidence="2 3">
    <name type="scientific">Marasmius tenuissimus</name>
    <dbReference type="NCBI Taxonomy" id="585030"/>
    <lineage>
        <taxon>Eukaryota</taxon>
        <taxon>Fungi</taxon>
        <taxon>Dikarya</taxon>
        <taxon>Basidiomycota</taxon>
        <taxon>Agaricomycotina</taxon>
        <taxon>Agaricomycetes</taxon>
        <taxon>Agaricomycetidae</taxon>
        <taxon>Agaricales</taxon>
        <taxon>Marasmiineae</taxon>
        <taxon>Marasmiaceae</taxon>
        <taxon>Marasmius</taxon>
    </lineage>
</organism>
<dbReference type="EMBL" id="JBBXMP010000091">
    <property type="protein sequence ID" value="KAL0062948.1"/>
    <property type="molecule type" value="Genomic_DNA"/>
</dbReference>
<name>A0ABR2ZNF6_9AGAR</name>
<evidence type="ECO:0000256" key="1">
    <source>
        <dbReference type="SAM" id="MobiDB-lite"/>
    </source>
</evidence>
<accession>A0ABR2ZNF6</accession>
<feature type="region of interest" description="Disordered" evidence="1">
    <location>
        <begin position="133"/>
        <end position="203"/>
    </location>
</feature>
<sequence>MPTPIGNHLHPRCHGNSCTIKLAQALDPIFPLRNADTGSVILETATDHIWFAIACRFTPDLIAGLVCTQQLEHVATFAYDGSGADLSLSRANTDNDACGCPEVLYIWEYGMSACIYNGTRELLDLREEALATLGSDSEDHDYEDEDEDSSTTEDTSSDDEPSSDEEEPPRKRVKLYAAMSAGGRAPPRQPAHDTTPGLMAPAPVEQPVLAPVVTRRIASFEELEDGSLREYVDLPGDF</sequence>